<dbReference type="PANTHER" id="PTHR16214">
    <property type="entry name" value="TRANSMEMBRANE PROTEIN 260"/>
    <property type="match status" value="1"/>
</dbReference>
<reference evidence="2" key="1">
    <citation type="submission" date="2021-01" db="EMBL/GenBank/DDBJ databases">
        <authorList>
            <person name="Corre E."/>
            <person name="Pelletier E."/>
            <person name="Niang G."/>
            <person name="Scheremetjew M."/>
            <person name="Finn R."/>
            <person name="Kale V."/>
            <person name="Holt S."/>
            <person name="Cochrane G."/>
            <person name="Meng A."/>
            <person name="Brown T."/>
            <person name="Cohen L."/>
        </authorList>
    </citation>
    <scope>NUCLEOTIDE SEQUENCE</scope>
    <source>
        <strain evidence="2">CCMP644</strain>
    </source>
</reference>
<keyword evidence="1" id="KW-1133">Transmembrane helix</keyword>
<dbReference type="EMBL" id="HBFX01043104">
    <property type="protein sequence ID" value="CAD8974927.1"/>
    <property type="molecule type" value="Transcribed_RNA"/>
</dbReference>
<keyword evidence="1" id="KW-0812">Transmembrane</keyword>
<feature type="transmembrane region" description="Helical" evidence="1">
    <location>
        <begin position="104"/>
        <end position="124"/>
    </location>
</feature>
<evidence type="ECO:0000256" key="1">
    <source>
        <dbReference type="SAM" id="Phobius"/>
    </source>
</evidence>
<evidence type="ECO:0000313" key="2">
    <source>
        <dbReference type="EMBL" id="CAD8974927.1"/>
    </source>
</evidence>
<name>A0A7S1EJS4_HEMAN</name>
<feature type="transmembrane region" description="Helical" evidence="1">
    <location>
        <begin position="65"/>
        <end position="84"/>
    </location>
</feature>
<gene>
    <name evidence="2" type="ORF">HAND00432_LOCUS25929</name>
</gene>
<dbReference type="InterPro" id="IPR052724">
    <property type="entry name" value="GT117_domain-containing"/>
</dbReference>
<feature type="transmembrane region" description="Helical" evidence="1">
    <location>
        <begin position="37"/>
        <end position="58"/>
    </location>
</feature>
<dbReference type="PANTHER" id="PTHR16214:SF3">
    <property type="entry name" value="TRANSMEMBRANE PROTEIN 260"/>
    <property type="match status" value="1"/>
</dbReference>
<protein>
    <submittedName>
        <fullName evidence="2">Uncharacterized protein</fullName>
    </submittedName>
</protein>
<sequence>MLVHLLRQEYGTFQLYSGSDAERTSLPVVLGMYLDSLARNTLFAGAAAGAAGLLACFAGRKKDPFGFLLASMLSFYWIVFHLLSNLPLSDPLYLGVQMRFWMQAHMVMAALSVPGAVCIASLLLDNNPPTPPRGAAGALAAAVVAAQAGLSYRVSDQSGNWFFEEYAKSAFEAFPQGAIALTKGDNSINLLRYLQVCNGHRPDVALVDQSMQSFSWYVPMQQRYLPSVLFPARQLWLTKTHVKPQGSYYLFEEFLDANLKREKKGKNGGVFVCGGWHQVHNIQDTAFHGPKGFKTVPAGLCERVVRAKNFFPDEEGVAGLIIDNDMLGVRDKAKGRLPSLPKDLNLYDSASWERSVFSHVLQAKQRMGHYLLMWAQEKGDPEKVLELSIQASRETVAEWPREEEHKVSLVHRSIAIAMARLKNVRKQEPRGDANSELIIHHFKKYRELERKLDTSPEIQIIEAFYKHPNAAIDVRVEI</sequence>
<dbReference type="AlphaFoldDB" id="A0A7S1EJS4"/>
<proteinExistence type="predicted"/>
<accession>A0A7S1EJS4</accession>
<keyword evidence="1" id="KW-0472">Membrane</keyword>
<organism evidence="2">
    <name type="scientific">Hemiselmis andersenii</name>
    <name type="common">Cryptophyte alga</name>
    <dbReference type="NCBI Taxonomy" id="464988"/>
    <lineage>
        <taxon>Eukaryota</taxon>
        <taxon>Cryptophyceae</taxon>
        <taxon>Cryptomonadales</taxon>
        <taxon>Hemiselmidaceae</taxon>
        <taxon>Hemiselmis</taxon>
    </lineage>
</organism>